<dbReference type="RefSeq" id="WP_146831745.1">
    <property type="nucleotide sequence ID" value="NZ_CP042476.1"/>
</dbReference>
<evidence type="ECO:0000313" key="2">
    <source>
        <dbReference type="EMBL" id="QED37161.1"/>
    </source>
</evidence>
<dbReference type="KEGG" id="anp:FK178_05305"/>
<organism evidence="2 3">
    <name type="scientific">Antarcticibacterium arcticum</name>
    <dbReference type="NCBI Taxonomy" id="2585771"/>
    <lineage>
        <taxon>Bacteria</taxon>
        <taxon>Pseudomonadati</taxon>
        <taxon>Bacteroidota</taxon>
        <taxon>Flavobacteriia</taxon>
        <taxon>Flavobacteriales</taxon>
        <taxon>Flavobacteriaceae</taxon>
        <taxon>Antarcticibacterium</taxon>
    </lineage>
</organism>
<protein>
    <recommendedName>
        <fullName evidence="1">Haem-binding domain-containing protein</fullName>
    </recommendedName>
</protein>
<proteinExistence type="predicted"/>
<dbReference type="Proteomes" id="UP000321954">
    <property type="component" value="Chromosome"/>
</dbReference>
<reference evidence="2 3" key="1">
    <citation type="submission" date="2019-08" db="EMBL/GenBank/DDBJ databases">
        <title>Antarcticibacterium arcticum sp. nov., a bacterium isolated from marine sediment of the Canadian Beaufort Sea.</title>
        <authorList>
            <person name="Lee Y.M."/>
            <person name="Baek K."/>
            <person name="Lee D.-H."/>
            <person name="Shin S.C."/>
            <person name="Jin Y.K."/>
            <person name="Park Y."/>
        </authorList>
    </citation>
    <scope>NUCLEOTIDE SEQUENCE [LARGE SCALE GENOMIC DNA]</scope>
    <source>
        <strain evidence="2 3">PAMC 28998</strain>
    </source>
</reference>
<dbReference type="Pfam" id="PF14376">
    <property type="entry name" value="Haem_bd"/>
    <property type="match status" value="1"/>
</dbReference>
<gene>
    <name evidence="2" type="ORF">FK178_05305</name>
</gene>
<dbReference type="AlphaFoldDB" id="A0A5B8YHS4"/>
<evidence type="ECO:0000313" key="3">
    <source>
        <dbReference type="Proteomes" id="UP000321954"/>
    </source>
</evidence>
<keyword evidence="3" id="KW-1185">Reference proteome</keyword>
<dbReference type="InterPro" id="IPR025992">
    <property type="entry name" value="Haem-bd"/>
</dbReference>
<dbReference type="EMBL" id="CP042476">
    <property type="protein sequence ID" value="QED37161.1"/>
    <property type="molecule type" value="Genomic_DNA"/>
</dbReference>
<sequence>MKFLKIIGLVLLVVFVGIQFIPANRNTSDYIPQSDFTEVFEVPENINTILQTSCYDCHSNNTNYPWYNKIQPFTWYLNDHIEKGKEELNFSEFGEYSSRRQSSKLRSISSQVEDGEMPLSSYTLVHWDAKLSAKEKEVFIAWMDSLAMEVR</sequence>
<evidence type="ECO:0000259" key="1">
    <source>
        <dbReference type="SMART" id="SM01235"/>
    </source>
</evidence>
<accession>A0A5B8YHS4</accession>
<dbReference type="SMART" id="SM01235">
    <property type="entry name" value="Haem_bd"/>
    <property type="match status" value="1"/>
</dbReference>
<name>A0A5B8YHS4_9FLAO</name>
<dbReference type="OrthoDB" id="196738at2"/>
<feature type="domain" description="Haem-binding" evidence="1">
    <location>
        <begin position="12"/>
        <end position="147"/>
    </location>
</feature>